<feature type="compositionally biased region" description="Low complexity" evidence="1">
    <location>
        <begin position="237"/>
        <end position="265"/>
    </location>
</feature>
<accession>A8N4X1</accession>
<dbReference type="eggNOG" id="KOG2634">
    <property type="taxonomic scope" value="Eukaryota"/>
</dbReference>
<evidence type="ECO:0000313" key="4">
    <source>
        <dbReference type="EMBL" id="EAU91904.2"/>
    </source>
</evidence>
<dbReference type="InterPro" id="IPR033421">
    <property type="entry name" value="Rit1_DUSP-like"/>
</dbReference>
<dbReference type="EMBL" id="AACS02000003">
    <property type="protein sequence ID" value="EAU91904.2"/>
    <property type="molecule type" value="Genomic_DNA"/>
</dbReference>
<dbReference type="VEuPathDB" id="FungiDB:CC1G_04671"/>
<keyword evidence="5" id="KW-1185">Reference proteome</keyword>
<dbReference type="Pfam" id="PF17184">
    <property type="entry name" value="Rit1_C"/>
    <property type="match status" value="1"/>
</dbReference>
<dbReference type="PANTHER" id="PTHR31811">
    <property type="entry name" value="TRNA A64-2'-O-RIBOSYLPHOSPHATE TRANSFERASE"/>
    <property type="match status" value="1"/>
</dbReference>
<feature type="compositionally biased region" description="Low complexity" evidence="1">
    <location>
        <begin position="330"/>
        <end position="348"/>
    </location>
</feature>
<comment type="caution">
    <text evidence="4">The sequence shown here is derived from an EMBL/GenBank/DDBJ whole genome shotgun (WGS) entry which is preliminary data.</text>
</comment>
<dbReference type="HOGENOM" id="CLU_027654_1_1_1"/>
<gene>
    <name evidence="4" type="ORF">CC1G_04671</name>
</gene>
<dbReference type="Proteomes" id="UP000001861">
    <property type="component" value="Unassembled WGS sequence"/>
</dbReference>
<reference evidence="4 5" key="1">
    <citation type="journal article" date="2010" name="Proc. Natl. Acad. Sci. U.S.A.">
        <title>Insights into evolution of multicellular fungi from the assembled chromosomes of the mushroom Coprinopsis cinerea (Coprinus cinereus).</title>
        <authorList>
            <person name="Stajich J.E."/>
            <person name="Wilke S.K."/>
            <person name="Ahren D."/>
            <person name="Au C.H."/>
            <person name="Birren B.W."/>
            <person name="Borodovsky M."/>
            <person name="Burns C."/>
            <person name="Canback B."/>
            <person name="Casselton L.A."/>
            <person name="Cheng C.K."/>
            <person name="Deng J."/>
            <person name="Dietrich F.S."/>
            <person name="Fargo D.C."/>
            <person name="Farman M.L."/>
            <person name="Gathman A.C."/>
            <person name="Goldberg J."/>
            <person name="Guigo R."/>
            <person name="Hoegger P.J."/>
            <person name="Hooker J.B."/>
            <person name="Huggins A."/>
            <person name="James T.Y."/>
            <person name="Kamada T."/>
            <person name="Kilaru S."/>
            <person name="Kodira C."/>
            <person name="Kues U."/>
            <person name="Kupfer D."/>
            <person name="Kwan H.S."/>
            <person name="Lomsadze A."/>
            <person name="Li W."/>
            <person name="Lilly W.W."/>
            <person name="Ma L.J."/>
            <person name="Mackey A.J."/>
            <person name="Manning G."/>
            <person name="Martin F."/>
            <person name="Muraguchi H."/>
            <person name="Natvig D.O."/>
            <person name="Palmerini H."/>
            <person name="Ramesh M.A."/>
            <person name="Rehmeyer C.J."/>
            <person name="Roe B.A."/>
            <person name="Shenoy N."/>
            <person name="Stanke M."/>
            <person name="Ter-Hovhannisyan V."/>
            <person name="Tunlid A."/>
            <person name="Velagapudi R."/>
            <person name="Vision T.J."/>
            <person name="Zeng Q."/>
            <person name="Zolan M.E."/>
            <person name="Pukkila P.J."/>
        </authorList>
    </citation>
    <scope>NUCLEOTIDE SEQUENCE [LARGE SCALE GENOMIC DNA]</scope>
    <source>
        <strain evidence="5">Okayama-7 / 130 / ATCC MYA-4618 / FGSC 9003</strain>
    </source>
</reference>
<protein>
    <submittedName>
        <fullName evidence="4">tRNA a64-2'-O-ribosylphosphate transferase</fullName>
    </submittedName>
</protein>
<dbReference type="GeneID" id="6006421"/>
<organism evidence="4 5">
    <name type="scientific">Coprinopsis cinerea (strain Okayama-7 / 130 / ATCC MYA-4618 / FGSC 9003)</name>
    <name type="common">Inky cap fungus</name>
    <name type="synonym">Hormographiella aspergillata</name>
    <dbReference type="NCBI Taxonomy" id="240176"/>
    <lineage>
        <taxon>Eukaryota</taxon>
        <taxon>Fungi</taxon>
        <taxon>Dikarya</taxon>
        <taxon>Basidiomycota</taxon>
        <taxon>Agaricomycotina</taxon>
        <taxon>Agaricomycetes</taxon>
        <taxon>Agaricomycetidae</taxon>
        <taxon>Agaricales</taxon>
        <taxon>Agaricineae</taxon>
        <taxon>Psathyrellaceae</taxon>
        <taxon>Coprinopsis</taxon>
    </lineage>
</organism>
<dbReference type="PANTHER" id="PTHR31811:SF0">
    <property type="entry name" value="TRNA A64-2'-O-RIBOSYLPHOSPHATE TRANSFERASE"/>
    <property type="match status" value="1"/>
</dbReference>
<keyword evidence="4" id="KW-0808">Transferase</keyword>
<dbReference type="AlphaFoldDB" id="A8N4X1"/>
<feature type="region of interest" description="Disordered" evidence="1">
    <location>
        <begin position="237"/>
        <end position="273"/>
    </location>
</feature>
<dbReference type="GO" id="GO:0005737">
    <property type="term" value="C:cytoplasm"/>
    <property type="evidence" value="ECO:0007669"/>
    <property type="project" value="TreeGrafter"/>
</dbReference>
<feature type="domain" description="Rit1 DUSP-like" evidence="2">
    <location>
        <begin position="356"/>
        <end position="489"/>
    </location>
</feature>
<dbReference type="STRING" id="240176.A8N4X1"/>
<evidence type="ECO:0000259" key="2">
    <source>
        <dbReference type="Pfam" id="PF04179"/>
    </source>
</evidence>
<dbReference type="RefSeq" id="XP_001829982.2">
    <property type="nucleotide sequence ID" value="XM_001829930.2"/>
</dbReference>
<sequence length="498" mass="54603">METASNALSHIRKESLDIYNRLHSIKEDVEFVNQVHETLILVDSTRSGKRIPDALSKTVPIWCAVINRALVKRYPELHSPPSSSEGAHSWDTSLYTPPSVVPSQEHNSILAKLDGWAEALANSSFDLPKLPYPLRPIWITPSMSTFPPITLPPPPTDNHAQANGVPRFIPIICVSASKQVQDGTERRAGGFSYIQGSGDDHELWGMGLTPELFWSHKDELLSSSRSDLPEIVEDIVSSASSAKKPSPLDSSRRSSSPTSPSSVRPLSKKRRPTPVVKVGGRIWIGKVDDVEGELLKDPHGSAGGRARAYIVIHEGSEDEEGTMIESIEASSIQASTNSPASATPSASSKQVQPTHILSLPIPSSSKSKPLTQQYFLHTILPRSLPFMDRYLRKGWDVCIVCPTGKDLSVGVGLVGVGVLFDDQGALKVPNGGEGDDGDPGPSEETEWTRILERATLTKKDIKTRLEWIIASRPEANPARATLKRVNEFLFTPREYWER</sequence>
<dbReference type="InterPro" id="IPR033449">
    <property type="entry name" value="Rit1_N"/>
</dbReference>
<dbReference type="GO" id="GO:0043399">
    <property type="term" value="F:tRNA adenosine(64)-2'-O-ribosylphosphate transferase activity"/>
    <property type="evidence" value="ECO:0007669"/>
    <property type="project" value="InterPro"/>
</dbReference>
<dbReference type="OrthoDB" id="45256at2759"/>
<evidence type="ECO:0000256" key="1">
    <source>
        <dbReference type="SAM" id="MobiDB-lite"/>
    </source>
</evidence>
<evidence type="ECO:0000259" key="3">
    <source>
        <dbReference type="Pfam" id="PF17184"/>
    </source>
</evidence>
<evidence type="ECO:0000313" key="5">
    <source>
        <dbReference type="Proteomes" id="UP000001861"/>
    </source>
</evidence>
<dbReference type="GO" id="GO:0019988">
    <property type="term" value="P:charged-tRNA amino acid modification"/>
    <property type="evidence" value="ECO:0007669"/>
    <property type="project" value="InterPro"/>
</dbReference>
<proteinExistence type="predicted"/>
<dbReference type="InterPro" id="IPR007306">
    <property type="entry name" value="Rit1"/>
</dbReference>
<name>A8N4X1_COPC7</name>
<dbReference type="KEGG" id="cci:CC1G_04671"/>
<dbReference type="Pfam" id="PF04179">
    <property type="entry name" value="Init_tRNA_PT"/>
    <property type="match status" value="1"/>
</dbReference>
<feature type="domain" description="Rit1 N-terminal" evidence="3">
    <location>
        <begin position="36"/>
        <end position="236"/>
    </location>
</feature>
<dbReference type="InParanoid" id="A8N4X1"/>
<feature type="region of interest" description="Disordered" evidence="1">
    <location>
        <begin position="330"/>
        <end position="353"/>
    </location>
</feature>
<dbReference type="OMA" id="PVFWANQ"/>